<dbReference type="RefSeq" id="WP_012652090.1">
    <property type="nucleotide sequence ID" value="NZ_BAYX01000007.1"/>
</dbReference>
<comment type="caution">
    <text evidence="3">The sequence shown here is derived from an EMBL/GenBank/DDBJ whole genome shotgun (WGS) entry which is preliminary data.</text>
</comment>
<protein>
    <recommendedName>
        <fullName evidence="5">DUF883 domain-containing protein</fullName>
    </recommendedName>
</protein>
<sequence length="117" mass="12754">MATSILHSAKAKRNGSSTLHDMETSIEEQIAHLRSEIAAFAKIVGESSAKQGETMRARAETGLEDLTARGEDLLHELQRGYAKGSREMRRTVRQHPVATIGAATIFGLAIALLLSRR</sequence>
<feature type="region of interest" description="Disordered" evidence="1">
    <location>
        <begin position="1"/>
        <end position="20"/>
    </location>
</feature>
<evidence type="ECO:0008006" key="5">
    <source>
        <dbReference type="Google" id="ProtNLM"/>
    </source>
</evidence>
<reference evidence="3 4" key="1">
    <citation type="submission" date="2014-05" db="EMBL/GenBank/DDBJ databases">
        <title>Whole genome shotgun sequence of Rhizobium rhizogenes NBRC 13257.</title>
        <authorList>
            <person name="Katano-Makiyama Y."/>
            <person name="Hosoyama A."/>
            <person name="Hashimoto M."/>
            <person name="Hosoyama Y."/>
            <person name="Noguchi M."/>
            <person name="Tsuchikane K."/>
            <person name="Kimura A."/>
            <person name="Ohji S."/>
            <person name="Ichikawa N."/>
            <person name="Yamazoe A."/>
            <person name="Fujita N."/>
        </authorList>
    </citation>
    <scope>NUCLEOTIDE SEQUENCE [LARGE SCALE GENOMIC DNA]</scope>
    <source>
        <strain evidence="3 4">NBRC 13257</strain>
    </source>
</reference>
<evidence type="ECO:0000256" key="2">
    <source>
        <dbReference type="SAM" id="Phobius"/>
    </source>
</evidence>
<proteinExistence type="predicted"/>
<keyword evidence="2" id="KW-1133">Transmembrane helix</keyword>
<feature type="transmembrane region" description="Helical" evidence="2">
    <location>
        <begin position="96"/>
        <end position="114"/>
    </location>
</feature>
<keyword evidence="2" id="KW-0472">Membrane</keyword>
<organism evidence="3 4">
    <name type="scientific">Rhizobium rhizogenes NBRC 13257</name>
    <dbReference type="NCBI Taxonomy" id="1220581"/>
    <lineage>
        <taxon>Bacteria</taxon>
        <taxon>Pseudomonadati</taxon>
        <taxon>Pseudomonadota</taxon>
        <taxon>Alphaproteobacteria</taxon>
        <taxon>Hyphomicrobiales</taxon>
        <taxon>Rhizobiaceae</taxon>
        <taxon>Rhizobium/Agrobacterium group</taxon>
        <taxon>Rhizobium</taxon>
    </lineage>
</organism>
<dbReference type="GeneID" id="86849269"/>
<dbReference type="EMBL" id="BAYX01000007">
    <property type="protein sequence ID" value="GAJ93853.1"/>
    <property type="molecule type" value="Genomic_DNA"/>
</dbReference>
<dbReference type="Proteomes" id="UP000026941">
    <property type="component" value="Unassembled WGS sequence"/>
</dbReference>
<evidence type="ECO:0000313" key="3">
    <source>
        <dbReference type="EMBL" id="GAJ93853.1"/>
    </source>
</evidence>
<evidence type="ECO:0000256" key="1">
    <source>
        <dbReference type="SAM" id="MobiDB-lite"/>
    </source>
</evidence>
<dbReference type="AlphaFoldDB" id="A0AA87U9C8"/>
<evidence type="ECO:0000313" key="4">
    <source>
        <dbReference type="Proteomes" id="UP000026941"/>
    </source>
</evidence>
<name>A0AA87U9C8_RHIRH</name>
<keyword evidence="2" id="KW-0812">Transmembrane</keyword>
<accession>A0AA87U9C8</accession>
<gene>
    <name evidence="3" type="ORF">RRH01S_07_00530</name>
</gene>